<reference evidence="1" key="2">
    <citation type="submission" date="2020-09" db="EMBL/GenBank/DDBJ databases">
        <authorList>
            <person name="Sun Q."/>
            <person name="Zhou Y."/>
        </authorList>
    </citation>
    <scope>NUCLEOTIDE SEQUENCE</scope>
    <source>
        <strain evidence="1">CGMCC 1.15958</strain>
    </source>
</reference>
<evidence type="ECO:0000313" key="1">
    <source>
        <dbReference type="EMBL" id="GGD60261.1"/>
    </source>
</evidence>
<gene>
    <name evidence="1" type="ORF">GCM10011514_25280</name>
</gene>
<sequence>MKTANLFVYLQALGGKFLGPNAYDNANIKVSFQYSGGQFEIPYQVIASTNDGVISPTFTAGSSSPMPILTPTSEAGQNPSVNYLTANINTIMGLSNTFSLPASPELATLTVSIPTPSGENLSLSQGVWLIPEQQFYKITVIVPGLLLEPNTPPSNAEISVFVKMMCGCKVSVNLPTSFWSPSDFMVNASVTFNDGTTQQYALSFDNTSNDSLFIADVPNASQIQSINFYAQQNSTGNYGSFSYTK</sequence>
<proteinExistence type="predicted"/>
<name>A0A916YT08_9BACT</name>
<dbReference type="EMBL" id="BMKK01000005">
    <property type="protein sequence ID" value="GGD60261.1"/>
    <property type="molecule type" value="Genomic_DNA"/>
</dbReference>
<evidence type="ECO:0000313" key="2">
    <source>
        <dbReference type="Proteomes" id="UP000609064"/>
    </source>
</evidence>
<dbReference type="Proteomes" id="UP000609064">
    <property type="component" value="Unassembled WGS sequence"/>
</dbReference>
<dbReference type="AlphaFoldDB" id="A0A916YT08"/>
<keyword evidence="2" id="KW-1185">Reference proteome</keyword>
<organism evidence="1 2">
    <name type="scientific">Emticicia aquatilis</name>
    <dbReference type="NCBI Taxonomy" id="1537369"/>
    <lineage>
        <taxon>Bacteria</taxon>
        <taxon>Pseudomonadati</taxon>
        <taxon>Bacteroidota</taxon>
        <taxon>Cytophagia</taxon>
        <taxon>Cytophagales</taxon>
        <taxon>Leadbetterellaceae</taxon>
        <taxon>Emticicia</taxon>
    </lineage>
</organism>
<comment type="caution">
    <text evidence="1">The sequence shown here is derived from an EMBL/GenBank/DDBJ whole genome shotgun (WGS) entry which is preliminary data.</text>
</comment>
<dbReference type="RefSeq" id="WP_188766465.1">
    <property type="nucleotide sequence ID" value="NZ_BMKK01000005.1"/>
</dbReference>
<reference evidence="1" key="1">
    <citation type="journal article" date="2014" name="Int. J. Syst. Evol. Microbiol.">
        <title>Complete genome sequence of Corynebacterium casei LMG S-19264T (=DSM 44701T), isolated from a smear-ripened cheese.</title>
        <authorList>
            <consortium name="US DOE Joint Genome Institute (JGI-PGF)"/>
            <person name="Walter F."/>
            <person name="Albersmeier A."/>
            <person name="Kalinowski J."/>
            <person name="Ruckert C."/>
        </authorList>
    </citation>
    <scope>NUCLEOTIDE SEQUENCE</scope>
    <source>
        <strain evidence="1">CGMCC 1.15958</strain>
    </source>
</reference>
<protein>
    <submittedName>
        <fullName evidence="1">Uncharacterized protein</fullName>
    </submittedName>
</protein>
<accession>A0A916YT08</accession>